<reference evidence="10" key="1">
    <citation type="journal article" date="2019" name="Int. J. Syst. Evol. Microbiol.">
        <title>The Global Catalogue of Microorganisms (GCM) 10K type strain sequencing project: providing services to taxonomists for standard genome sequencing and annotation.</title>
        <authorList>
            <consortium name="The Broad Institute Genomics Platform"/>
            <consortium name="The Broad Institute Genome Sequencing Center for Infectious Disease"/>
            <person name="Wu L."/>
            <person name="Ma J."/>
        </authorList>
    </citation>
    <scope>NUCLEOTIDE SEQUENCE [LARGE SCALE GENOMIC DNA]</scope>
    <source>
        <strain evidence="10">JCM 17442</strain>
    </source>
</reference>
<feature type="transmembrane region" description="Helical" evidence="7">
    <location>
        <begin position="521"/>
        <end position="539"/>
    </location>
</feature>
<feature type="transmembrane region" description="Helical" evidence="7">
    <location>
        <begin position="32"/>
        <end position="53"/>
    </location>
</feature>
<keyword evidence="10" id="KW-1185">Reference proteome</keyword>
<keyword evidence="4 7" id="KW-1133">Transmembrane helix</keyword>
<evidence type="ECO:0000256" key="3">
    <source>
        <dbReference type="ARBA" id="ARBA00022692"/>
    </source>
</evidence>
<dbReference type="InterPro" id="IPR035681">
    <property type="entry name" value="ComA-like_MBL"/>
</dbReference>
<dbReference type="InterPro" id="IPR052159">
    <property type="entry name" value="Competence_DNA_uptake"/>
</dbReference>
<keyword evidence="2" id="KW-1003">Cell membrane</keyword>
<evidence type="ECO:0000256" key="2">
    <source>
        <dbReference type="ARBA" id="ARBA00022475"/>
    </source>
</evidence>
<dbReference type="Proteomes" id="UP001501594">
    <property type="component" value="Unassembled WGS sequence"/>
</dbReference>
<feature type="region of interest" description="Disordered" evidence="6">
    <location>
        <begin position="806"/>
        <end position="897"/>
    </location>
</feature>
<dbReference type="Gene3D" id="3.60.15.10">
    <property type="entry name" value="Ribonuclease Z/Hydroxyacylglutathione hydrolase-like"/>
    <property type="match status" value="1"/>
</dbReference>
<evidence type="ECO:0000256" key="6">
    <source>
        <dbReference type="SAM" id="MobiDB-lite"/>
    </source>
</evidence>
<evidence type="ECO:0000256" key="1">
    <source>
        <dbReference type="ARBA" id="ARBA00004651"/>
    </source>
</evidence>
<dbReference type="Pfam" id="PF03772">
    <property type="entry name" value="Competence"/>
    <property type="match status" value="1"/>
</dbReference>
<feature type="transmembrane region" description="Helical" evidence="7">
    <location>
        <begin position="299"/>
        <end position="316"/>
    </location>
</feature>
<feature type="transmembrane region" description="Helical" evidence="7">
    <location>
        <begin position="486"/>
        <end position="509"/>
    </location>
</feature>
<evidence type="ECO:0000256" key="4">
    <source>
        <dbReference type="ARBA" id="ARBA00022989"/>
    </source>
</evidence>
<dbReference type="EMBL" id="BAABAU010000001">
    <property type="protein sequence ID" value="GAA4264977.1"/>
    <property type="molecule type" value="Genomic_DNA"/>
</dbReference>
<evidence type="ECO:0000256" key="7">
    <source>
        <dbReference type="SAM" id="Phobius"/>
    </source>
</evidence>
<dbReference type="Pfam" id="PF00753">
    <property type="entry name" value="Lactamase_B"/>
    <property type="match status" value="1"/>
</dbReference>
<dbReference type="PANTHER" id="PTHR30619">
    <property type="entry name" value="DNA INTERNALIZATION/COMPETENCE PROTEIN COMEC/REC2"/>
    <property type="match status" value="1"/>
</dbReference>
<keyword evidence="3 7" id="KW-0812">Transmembrane</keyword>
<comment type="subcellular location">
    <subcellularLocation>
        <location evidence="1">Cell membrane</location>
        <topology evidence="1">Multi-pass membrane protein</topology>
    </subcellularLocation>
</comment>
<feature type="domain" description="Metallo-beta-lactamase" evidence="8">
    <location>
        <begin position="561"/>
        <end position="753"/>
    </location>
</feature>
<feature type="transmembrane region" description="Helical" evidence="7">
    <location>
        <begin position="74"/>
        <end position="95"/>
    </location>
</feature>
<dbReference type="InterPro" id="IPR036866">
    <property type="entry name" value="RibonucZ/Hydroxyglut_hydro"/>
</dbReference>
<accession>A0ABP8DYD0</accession>
<sequence>MIDVRLAVPAATAWVGLVVLLPEPHLLPGAAAITATAAVVTLAAALLVGRGAGRERPSTADRSLGSWLPSASRAALPVLALTLVVLGAALSSAAVHAPGRRPPVAVEAAERGGTVVLAGRVTRVDPRSGNLVVAAASLSADPAGGSGSASGAGSGSGASPARVRFAVFVPRATFRGAAPRVGDTVSLPGRITDAEPGEAESFLLHASAPAEVDRARPGLRSRAADLRDGFAELTTRLPGDGGALLPGMAIGDTGRIDESLDLDLTSTGLSHLTAVSGANCAVLVGLVVLVGGALGLRRWLTLLLAGLVLAAFVVLVTPEPSVERAALMAGIALLLRAVGRPTRGLPLLAGAVVLLLVTDPWLARGYAFSLSVLATAGLVVLTAPLTALLARALPDWLALSLAVPLAAQAACQPLLLSLDPAIPVFSVVANLLAEPAAPVATVLGLVACVVAPVWPAGALGVATVAWAPAAWVAAVARFFASVPSGSLAWGSGALAIAAAAAIVVLVAAVALTTPYRRSRRVAVALLLLVVLPLATVTTGREIGRRASLPADWEFAQCDIGQGDAVLVRSSGVTALIDTGDDEQLLADCLRLFGVDRLDLLVLTHYDRDHVGAAPTLVGRADSLLVGPPDGTADEHLVGRFRSAGSRVLQAAPGLSLRLGRLTATVLWPPAHTTPGNTASVVLDIRGDASCGGACLSGLFLGDLGEQEQQRLVGRGAVAPVDVVKVSHHGSRDQSPALYAAARARLGLIGVGVHNTYGHPTKQTLAMLRRSGTAVIRSDLDGTAAVAAGPGGVPTVWKQGARLSAAAPRLGGGHDTAGARPAEADPGDRSVLVVAGGGTWLRGRRARRPRARRRSTRSRGAASGRPGSCSSPAPSSSSPIVPSGSSATSSQPKTRASR</sequence>
<dbReference type="InterPro" id="IPR004477">
    <property type="entry name" value="ComEC_N"/>
</dbReference>
<keyword evidence="5 7" id="KW-0472">Membrane</keyword>
<feature type="transmembrane region" description="Helical" evidence="7">
    <location>
        <begin position="269"/>
        <end position="292"/>
    </location>
</feature>
<organism evidence="9 10">
    <name type="scientific">Frondihabitans peucedani</name>
    <dbReference type="NCBI Taxonomy" id="598626"/>
    <lineage>
        <taxon>Bacteria</taxon>
        <taxon>Bacillati</taxon>
        <taxon>Actinomycetota</taxon>
        <taxon>Actinomycetes</taxon>
        <taxon>Micrococcales</taxon>
        <taxon>Microbacteriaceae</taxon>
        <taxon>Frondihabitans</taxon>
    </lineage>
</organism>
<dbReference type="CDD" id="cd07731">
    <property type="entry name" value="ComA-like_MBL-fold"/>
    <property type="match status" value="1"/>
</dbReference>
<evidence type="ECO:0000313" key="10">
    <source>
        <dbReference type="Proteomes" id="UP001501594"/>
    </source>
</evidence>
<feature type="compositionally biased region" description="Low complexity" evidence="6">
    <location>
        <begin position="857"/>
        <end position="889"/>
    </location>
</feature>
<feature type="transmembrane region" description="Helical" evidence="7">
    <location>
        <begin position="345"/>
        <end position="362"/>
    </location>
</feature>
<dbReference type="NCBIfam" id="TIGR00360">
    <property type="entry name" value="ComEC_N-term"/>
    <property type="match status" value="1"/>
</dbReference>
<dbReference type="InterPro" id="IPR001279">
    <property type="entry name" value="Metallo-B-lactamas"/>
</dbReference>
<dbReference type="SMART" id="SM00849">
    <property type="entry name" value="Lactamase_B"/>
    <property type="match status" value="1"/>
</dbReference>
<name>A0ABP8DYD0_9MICO</name>
<feature type="transmembrane region" description="Helical" evidence="7">
    <location>
        <begin position="461"/>
        <end position="480"/>
    </location>
</feature>
<feature type="transmembrane region" description="Helical" evidence="7">
    <location>
        <begin position="368"/>
        <end position="389"/>
    </location>
</feature>
<evidence type="ECO:0000256" key="5">
    <source>
        <dbReference type="ARBA" id="ARBA00023136"/>
    </source>
</evidence>
<dbReference type="SUPFAM" id="SSF56281">
    <property type="entry name" value="Metallo-hydrolase/oxidoreductase"/>
    <property type="match status" value="1"/>
</dbReference>
<comment type="caution">
    <text evidence="9">The sequence shown here is derived from an EMBL/GenBank/DDBJ whole genome shotgun (WGS) entry which is preliminary data.</text>
</comment>
<gene>
    <name evidence="9" type="ORF">GCM10022256_05890</name>
</gene>
<proteinExistence type="predicted"/>
<dbReference type="PANTHER" id="PTHR30619:SF1">
    <property type="entry name" value="RECOMBINATION PROTEIN 2"/>
    <property type="match status" value="1"/>
</dbReference>
<protein>
    <submittedName>
        <fullName evidence="9">ComEC/Rec2 family competence protein</fullName>
    </submittedName>
</protein>
<evidence type="ECO:0000313" key="9">
    <source>
        <dbReference type="EMBL" id="GAA4264977.1"/>
    </source>
</evidence>
<dbReference type="RefSeq" id="WP_425552851.1">
    <property type="nucleotide sequence ID" value="NZ_BAABAU010000001.1"/>
</dbReference>
<feature type="compositionally biased region" description="Basic residues" evidence="6">
    <location>
        <begin position="841"/>
        <end position="856"/>
    </location>
</feature>
<evidence type="ECO:0000259" key="8">
    <source>
        <dbReference type="SMART" id="SM00849"/>
    </source>
</evidence>